<keyword evidence="5 9" id="KW-0732">Signal</keyword>
<dbReference type="InterPro" id="IPR009048">
    <property type="entry name" value="A-macroglobulin_rcpt-bd"/>
</dbReference>
<dbReference type="Gene3D" id="2.40.50.120">
    <property type="match status" value="1"/>
</dbReference>
<evidence type="ECO:0000256" key="2">
    <source>
        <dbReference type="ARBA" id="ARBA00010952"/>
    </source>
</evidence>
<dbReference type="EMBL" id="QXTE01000526">
    <property type="protein sequence ID" value="TFJ97134.1"/>
    <property type="molecule type" value="Genomic_DNA"/>
</dbReference>
<evidence type="ECO:0000256" key="3">
    <source>
        <dbReference type="ARBA" id="ARBA00022525"/>
    </source>
</evidence>
<dbReference type="SUPFAM" id="SSF49410">
    <property type="entry name" value="Alpha-macroglobulin receptor domain"/>
    <property type="match status" value="1"/>
</dbReference>
<dbReference type="Gene3D" id="6.20.50.160">
    <property type="match status" value="1"/>
</dbReference>
<dbReference type="InterPro" id="IPR018933">
    <property type="entry name" value="Netrin_module_non-TIMP"/>
</dbReference>
<dbReference type="Gene3D" id="2.60.40.1930">
    <property type="match status" value="3"/>
</dbReference>
<dbReference type="Pfam" id="PF01759">
    <property type="entry name" value="NTR"/>
    <property type="match status" value="1"/>
</dbReference>
<dbReference type="FunFam" id="2.60.40.1940:FF:000001">
    <property type="entry name" value="Complement component C3"/>
    <property type="match status" value="1"/>
</dbReference>
<dbReference type="Gene3D" id="2.60.40.1940">
    <property type="match status" value="1"/>
</dbReference>
<dbReference type="InterPro" id="IPR036595">
    <property type="entry name" value="A-macroglobulin_rcpt-bd_sf"/>
</dbReference>
<protein>
    <submittedName>
        <fullName evidence="11">Peroxisome assembly protein 26</fullName>
    </submittedName>
</protein>
<dbReference type="SMART" id="SM01359">
    <property type="entry name" value="A2M_N_2"/>
    <property type="match status" value="1"/>
</dbReference>
<dbReference type="InterPro" id="IPR001134">
    <property type="entry name" value="Netrin_domain"/>
</dbReference>
<dbReference type="AlphaFoldDB" id="A0A4D9DIQ5"/>
<dbReference type="GO" id="GO:0005576">
    <property type="term" value="C:extracellular region"/>
    <property type="evidence" value="ECO:0007669"/>
    <property type="project" value="UniProtKB-SubCell"/>
</dbReference>
<dbReference type="Pfam" id="PF07703">
    <property type="entry name" value="A2M_BRD"/>
    <property type="match status" value="1"/>
</dbReference>
<name>A0A4D9DIQ5_9SAUR</name>
<dbReference type="SMART" id="SM00643">
    <property type="entry name" value="C345C"/>
    <property type="match status" value="1"/>
</dbReference>
<sequence>MDGQIKRPCPALPLHSSPLARSMGTRALSLLSALLLLGPCLGQAAPMYFLAAPNILRVGNEENVVLQAHDPDRSLSQDVRVQIRLFDFPKRATVLQEKVVWLSPANGSLAMTTVQVPEQYVSEGTEKQYVVVQATFGDVPLEKYILISPHTGYIFVQTDKPIYTPGQNVNYRVFAVNHRMDPREANCIIAIQSPERITVSRTTRKLDKGLFAGTFHIPEHVSLGSWRIVTRFQSSPRQAQSAEFEVKEYELPSFDVLLTPTKKFFYLSDESLTVTIKARFVFNEPVDGYALAIFGVKTETQKIILQSSLQRVEINDGEGHVTLMGQALRENFAKPEELLDAFIFVNVSVFSSGGDMMQAENSEVKIVSTPYSIRFVRTPGFFKPGMPFNFRVYVTNPDGSPAADVPVCSGDQKPMTKEGLASMVLNTQQGTERLEVQVATCGPLAPPAQQAHATKTILAYETPKGSGHLLHIGVETEAEVGTPLRVLLYTEHQSSAAKQFTILLLSKGRIVRAWTQPRSLGSIMTAWTLDVGPQLLPSFRIVAYYYLPGSTELVADSVWVDVADGCMGTLRVGPQSKDDERKVLRPQRELKLEVIGDPQAMVGLVAMDKALFALNKKNKLTQKKLLTVYHTLPPAREHECQAFRLAVTVEGVPEDQKKHEYIDTFRLRLQARSLGLRDATMTIIDVSLLTGFEPDLGDLKQLTNSVEQYVFLFESKATASNNSVILYFNQISNQTDTEVGFRIHQRLELGMLQPAVATIYEYYEPARRCSRFYNMRNESGLLRKICQEEVCKCAEGKAAPGSRGLLAPPLAPGTRAHHWLLSSASVYKVQLEQREPHNGTVYYSMKVLVVIKSGTDAEANGKVRRFVSHATCEAALGLREQGQYLVIGRTRDLWLSKDSYTYVLGKASFIVPWPRLEETETDRKKKTFLQTLENFAQFLGCDT</sequence>
<dbReference type="Pfam" id="PF17790">
    <property type="entry name" value="MG1"/>
    <property type="match status" value="1"/>
</dbReference>
<keyword evidence="12" id="KW-1185">Reference proteome</keyword>
<reference evidence="11 12" key="2">
    <citation type="submission" date="2019-04" db="EMBL/GenBank/DDBJ databases">
        <title>The genome sequence of big-headed turtle.</title>
        <authorList>
            <person name="Gong S."/>
        </authorList>
    </citation>
    <scope>NUCLEOTIDE SEQUENCE [LARGE SCALE GENOMIC DNA]</scope>
    <source>
        <strain evidence="11">DO16091913</strain>
        <tissue evidence="11">Muscle</tissue>
    </source>
</reference>
<dbReference type="FunFam" id="2.60.40.1930:FF:000001">
    <property type="entry name" value="CD109 isoform 3"/>
    <property type="match status" value="1"/>
</dbReference>
<evidence type="ECO:0000256" key="5">
    <source>
        <dbReference type="ARBA" id="ARBA00022729"/>
    </source>
</evidence>
<dbReference type="Pfam" id="PF07677">
    <property type="entry name" value="A2M_recep"/>
    <property type="match status" value="1"/>
</dbReference>
<dbReference type="Pfam" id="PF17791">
    <property type="entry name" value="MG3"/>
    <property type="match status" value="1"/>
</dbReference>
<reference evidence="11 12" key="1">
    <citation type="submission" date="2019-04" db="EMBL/GenBank/DDBJ databases">
        <title>Draft genome of the big-headed turtle Platysternon megacephalum.</title>
        <authorList>
            <person name="Gong S."/>
        </authorList>
    </citation>
    <scope>NUCLEOTIDE SEQUENCE [LARGE SCALE GENOMIC DNA]</scope>
    <source>
        <strain evidence="11">DO16091913</strain>
        <tissue evidence="11">Muscle</tissue>
    </source>
</reference>
<dbReference type="InterPro" id="IPR041425">
    <property type="entry name" value="C3/4/5_MG1"/>
</dbReference>
<dbReference type="Proteomes" id="UP000297703">
    <property type="component" value="Unassembled WGS sequence"/>
</dbReference>
<dbReference type="PROSITE" id="PS50189">
    <property type="entry name" value="NTR"/>
    <property type="match status" value="1"/>
</dbReference>
<dbReference type="Pfam" id="PF17789">
    <property type="entry name" value="MG4"/>
    <property type="match status" value="1"/>
</dbReference>
<dbReference type="PANTHER" id="PTHR11412:SF111">
    <property type="entry name" value="VENOM FACTOR"/>
    <property type="match status" value="1"/>
</dbReference>
<evidence type="ECO:0000256" key="1">
    <source>
        <dbReference type="ARBA" id="ARBA00004613"/>
    </source>
</evidence>
<dbReference type="PANTHER" id="PTHR11412">
    <property type="entry name" value="MACROGLOBULIN / COMPLEMENT"/>
    <property type="match status" value="1"/>
</dbReference>
<feature type="domain" description="NTR" evidence="10">
    <location>
        <begin position="769"/>
        <end position="941"/>
    </location>
</feature>
<keyword evidence="4" id="KW-0646">Protease inhibitor</keyword>
<keyword evidence="8" id="KW-0325">Glycoprotein</keyword>
<dbReference type="GO" id="GO:0004867">
    <property type="term" value="F:serine-type endopeptidase inhibitor activity"/>
    <property type="evidence" value="ECO:0007669"/>
    <property type="project" value="UniProtKB-KW"/>
</dbReference>
<feature type="signal peptide" evidence="9">
    <location>
        <begin position="1"/>
        <end position="44"/>
    </location>
</feature>
<comment type="similarity">
    <text evidence="2">Belongs to the protease inhibitor I39 (alpha-2-macroglobulin) family.</text>
</comment>
<organism evidence="11 12">
    <name type="scientific">Platysternon megacephalum</name>
    <name type="common">big-headed turtle</name>
    <dbReference type="NCBI Taxonomy" id="55544"/>
    <lineage>
        <taxon>Eukaryota</taxon>
        <taxon>Metazoa</taxon>
        <taxon>Chordata</taxon>
        <taxon>Craniata</taxon>
        <taxon>Vertebrata</taxon>
        <taxon>Euteleostomi</taxon>
        <taxon>Archelosauria</taxon>
        <taxon>Testudinata</taxon>
        <taxon>Testudines</taxon>
        <taxon>Cryptodira</taxon>
        <taxon>Durocryptodira</taxon>
        <taxon>Testudinoidea</taxon>
        <taxon>Platysternidae</taxon>
        <taxon>Platysternon</taxon>
    </lineage>
</organism>
<dbReference type="InterPro" id="IPR008993">
    <property type="entry name" value="TIMP-like_OB-fold"/>
</dbReference>
<evidence type="ECO:0000256" key="7">
    <source>
        <dbReference type="ARBA" id="ARBA00023157"/>
    </source>
</evidence>
<dbReference type="STRING" id="55544.A0A4D9DIQ5"/>
<dbReference type="Gene3D" id="2.60.40.10">
    <property type="entry name" value="Immunoglobulins"/>
    <property type="match status" value="1"/>
</dbReference>
<evidence type="ECO:0000256" key="6">
    <source>
        <dbReference type="ARBA" id="ARBA00022900"/>
    </source>
</evidence>
<dbReference type="SMART" id="SM01361">
    <property type="entry name" value="A2M_recep"/>
    <property type="match status" value="1"/>
</dbReference>
<evidence type="ECO:0000256" key="9">
    <source>
        <dbReference type="SAM" id="SignalP"/>
    </source>
</evidence>
<dbReference type="InterPro" id="IPR002890">
    <property type="entry name" value="MG2"/>
</dbReference>
<dbReference type="OrthoDB" id="9425200at2759"/>
<keyword evidence="7" id="KW-1015">Disulfide bond</keyword>
<evidence type="ECO:0000259" key="10">
    <source>
        <dbReference type="PROSITE" id="PS50189"/>
    </source>
</evidence>
<dbReference type="InterPro" id="IPR041555">
    <property type="entry name" value="MG3"/>
</dbReference>
<dbReference type="InterPro" id="IPR040839">
    <property type="entry name" value="MG4"/>
</dbReference>
<evidence type="ECO:0000256" key="8">
    <source>
        <dbReference type="ARBA" id="ARBA00023180"/>
    </source>
</evidence>
<comment type="caution">
    <text evidence="11">The sequence shown here is derived from an EMBL/GenBank/DDBJ whole genome shotgun (WGS) entry which is preliminary data.</text>
</comment>
<gene>
    <name evidence="11" type="ORF">DR999_PMT21037</name>
</gene>
<evidence type="ECO:0000313" key="11">
    <source>
        <dbReference type="EMBL" id="TFJ97134.1"/>
    </source>
</evidence>
<dbReference type="SUPFAM" id="SSF50242">
    <property type="entry name" value="TIMP-like"/>
    <property type="match status" value="1"/>
</dbReference>
<proteinExistence type="inferred from homology"/>
<dbReference type="InterPro" id="IPR050473">
    <property type="entry name" value="A2M/Complement_sys"/>
</dbReference>
<dbReference type="Pfam" id="PF01835">
    <property type="entry name" value="MG2"/>
    <property type="match status" value="1"/>
</dbReference>
<evidence type="ECO:0000313" key="12">
    <source>
        <dbReference type="Proteomes" id="UP000297703"/>
    </source>
</evidence>
<keyword evidence="6" id="KW-0722">Serine protease inhibitor</keyword>
<dbReference type="InterPro" id="IPR013783">
    <property type="entry name" value="Ig-like_fold"/>
</dbReference>
<dbReference type="Gene3D" id="2.60.40.690">
    <property type="entry name" value="Alpha-macroglobulin, receptor-binding domain"/>
    <property type="match status" value="1"/>
</dbReference>
<evidence type="ECO:0000256" key="4">
    <source>
        <dbReference type="ARBA" id="ARBA00022690"/>
    </source>
</evidence>
<keyword evidence="3" id="KW-0964">Secreted</keyword>
<feature type="chain" id="PRO_5020034494" evidence="9">
    <location>
        <begin position="45"/>
        <end position="943"/>
    </location>
</feature>
<comment type="subcellular location">
    <subcellularLocation>
        <location evidence="1">Secreted</location>
    </subcellularLocation>
</comment>
<accession>A0A4D9DIQ5</accession>
<dbReference type="InterPro" id="IPR011625">
    <property type="entry name" value="A2M_N_BRD"/>
</dbReference>